<evidence type="ECO:0000256" key="1">
    <source>
        <dbReference type="ARBA" id="ARBA00004141"/>
    </source>
</evidence>
<evidence type="ECO:0000256" key="9">
    <source>
        <dbReference type="HAMAP-Rule" id="MF_00115"/>
    </source>
</evidence>
<comment type="subunit">
    <text evidence="9">Homopentamer.</text>
</comment>
<gene>
    <name evidence="9 10" type="primary">mscL</name>
    <name evidence="10" type="ORF">Pla52o_14310</name>
</gene>
<evidence type="ECO:0000313" key="10">
    <source>
        <dbReference type="EMBL" id="TWU25133.1"/>
    </source>
</evidence>
<keyword evidence="7 9" id="KW-0472">Membrane</keyword>
<dbReference type="PANTHER" id="PTHR30266:SF2">
    <property type="entry name" value="LARGE-CONDUCTANCE MECHANOSENSITIVE CHANNEL"/>
    <property type="match status" value="1"/>
</dbReference>
<dbReference type="HAMAP" id="MF_00115">
    <property type="entry name" value="MscL"/>
    <property type="match status" value="1"/>
</dbReference>
<reference evidence="10 11" key="1">
    <citation type="submission" date="2019-02" db="EMBL/GenBank/DDBJ databases">
        <title>Deep-cultivation of Planctomycetes and their phenomic and genomic characterization uncovers novel biology.</title>
        <authorList>
            <person name="Wiegand S."/>
            <person name="Jogler M."/>
            <person name="Boedeker C."/>
            <person name="Pinto D."/>
            <person name="Vollmers J."/>
            <person name="Rivas-Marin E."/>
            <person name="Kohn T."/>
            <person name="Peeters S.H."/>
            <person name="Heuer A."/>
            <person name="Rast P."/>
            <person name="Oberbeckmann S."/>
            <person name="Bunk B."/>
            <person name="Jeske O."/>
            <person name="Meyerdierks A."/>
            <person name="Storesund J.E."/>
            <person name="Kallscheuer N."/>
            <person name="Luecker S."/>
            <person name="Lage O.M."/>
            <person name="Pohl T."/>
            <person name="Merkel B.J."/>
            <person name="Hornburger P."/>
            <person name="Mueller R.-W."/>
            <person name="Bruemmer F."/>
            <person name="Labrenz M."/>
            <person name="Spormann A.M."/>
            <person name="Op Den Camp H."/>
            <person name="Overmann J."/>
            <person name="Amann R."/>
            <person name="Jetten M.S.M."/>
            <person name="Mascher T."/>
            <person name="Medema M.H."/>
            <person name="Devos D.P."/>
            <person name="Kaster A.-K."/>
            <person name="Ovreas L."/>
            <person name="Rohde M."/>
            <person name="Galperin M.Y."/>
            <person name="Jogler C."/>
        </authorList>
    </citation>
    <scope>NUCLEOTIDE SEQUENCE [LARGE SCALE GENOMIC DNA]</scope>
    <source>
        <strain evidence="10 11">Pla52o</strain>
    </source>
</reference>
<sequence>MSFKSLLGTLHSVVPLDSGIVEGEAACFAVATSAKLGVPFSSSMLESIRDMSILDDFKKFAIRGNMIDLAIGFTVGAAFTTVVKSLVNDVIMPPIGLLTGNTDFSDLFWVMHVPEGVAVPSNGFQTLEMAQNVGAVTLNYGQFFNACFTLLIIAIAMFMIIRTVNRVDAELDERFGEPPPSQEPSDKKCEFCRSTVPFRATRCPQCTSELVVPNVSEANKATN</sequence>
<dbReference type="InterPro" id="IPR037673">
    <property type="entry name" value="MSC/AndL"/>
</dbReference>
<keyword evidence="8 9" id="KW-0407">Ion channel</keyword>
<name>A0A5C6CJU6_9BACT</name>
<dbReference type="PANTHER" id="PTHR30266">
    <property type="entry name" value="MECHANOSENSITIVE CHANNEL MSCL"/>
    <property type="match status" value="1"/>
</dbReference>
<comment type="caution">
    <text evidence="10">The sequence shown here is derived from an EMBL/GenBank/DDBJ whole genome shotgun (WGS) entry which is preliminary data.</text>
</comment>
<dbReference type="GO" id="GO:0005886">
    <property type="term" value="C:plasma membrane"/>
    <property type="evidence" value="ECO:0007669"/>
    <property type="project" value="UniProtKB-SubCell"/>
</dbReference>
<dbReference type="Proteomes" id="UP000316304">
    <property type="component" value="Unassembled WGS sequence"/>
</dbReference>
<feature type="transmembrane region" description="Helical" evidence="9">
    <location>
        <begin position="67"/>
        <end position="87"/>
    </location>
</feature>
<keyword evidence="4 9" id="KW-0812">Transmembrane</keyword>
<dbReference type="InterPro" id="IPR036019">
    <property type="entry name" value="MscL_channel"/>
</dbReference>
<evidence type="ECO:0000256" key="5">
    <source>
        <dbReference type="ARBA" id="ARBA00022989"/>
    </source>
</evidence>
<dbReference type="Pfam" id="PF01741">
    <property type="entry name" value="MscL"/>
    <property type="match status" value="1"/>
</dbReference>
<dbReference type="AlphaFoldDB" id="A0A5C6CJU6"/>
<evidence type="ECO:0000256" key="3">
    <source>
        <dbReference type="ARBA" id="ARBA00022475"/>
    </source>
</evidence>
<keyword evidence="5 9" id="KW-1133">Transmembrane helix</keyword>
<dbReference type="SUPFAM" id="SSF81330">
    <property type="entry name" value="Gated mechanosensitive channel"/>
    <property type="match status" value="1"/>
</dbReference>
<evidence type="ECO:0000256" key="2">
    <source>
        <dbReference type="ARBA" id="ARBA00022448"/>
    </source>
</evidence>
<dbReference type="PRINTS" id="PR01264">
    <property type="entry name" value="MECHCHANNEL"/>
</dbReference>
<keyword evidence="6 9" id="KW-0406">Ion transport</keyword>
<dbReference type="Gene3D" id="1.10.1200.120">
    <property type="entry name" value="Large-conductance mechanosensitive channel, MscL, domain 1"/>
    <property type="match status" value="1"/>
</dbReference>
<dbReference type="InterPro" id="IPR001185">
    <property type="entry name" value="MS_channel"/>
</dbReference>
<feature type="transmembrane region" description="Helical" evidence="9">
    <location>
        <begin position="143"/>
        <end position="161"/>
    </location>
</feature>
<proteinExistence type="inferred from homology"/>
<keyword evidence="3 9" id="KW-1003">Cell membrane</keyword>
<comment type="function">
    <text evidence="9">Channel that opens in response to stretch forces in the membrane lipid bilayer. May participate in the regulation of osmotic pressure changes within the cell.</text>
</comment>
<evidence type="ECO:0000256" key="4">
    <source>
        <dbReference type="ARBA" id="ARBA00022692"/>
    </source>
</evidence>
<evidence type="ECO:0000256" key="8">
    <source>
        <dbReference type="ARBA" id="ARBA00023303"/>
    </source>
</evidence>
<dbReference type="NCBIfam" id="TIGR00220">
    <property type="entry name" value="mscL"/>
    <property type="match status" value="1"/>
</dbReference>
<accession>A0A5C6CJU6</accession>
<dbReference type="GO" id="GO:0008381">
    <property type="term" value="F:mechanosensitive monoatomic ion channel activity"/>
    <property type="evidence" value="ECO:0007669"/>
    <property type="project" value="UniProtKB-UniRule"/>
</dbReference>
<comment type="similarity">
    <text evidence="9">Belongs to the MscL family.</text>
</comment>
<evidence type="ECO:0000256" key="7">
    <source>
        <dbReference type="ARBA" id="ARBA00023136"/>
    </source>
</evidence>
<protein>
    <recommendedName>
        <fullName evidence="9">Large-conductance mechanosensitive channel</fullName>
    </recommendedName>
</protein>
<comment type="subcellular location">
    <subcellularLocation>
        <location evidence="9">Cell membrane</location>
        <topology evidence="9">Multi-pass membrane protein</topology>
    </subcellularLocation>
    <subcellularLocation>
        <location evidence="1">Membrane</location>
        <topology evidence="1">Multi-pass membrane protein</topology>
    </subcellularLocation>
</comment>
<evidence type="ECO:0000313" key="11">
    <source>
        <dbReference type="Proteomes" id="UP000316304"/>
    </source>
</evidence>
<keyword evidence="11" id="KW-1185">Reference proteome</keyword>
<organism evidence="10 11">
    <name type="scientific">Novipirellula galeiformis</name>
    <dbReference type="NCBI Taxonomy" id="2528004"/>
    <lineage>
        <taxon>Bacteria</taxon>
        <taxon>Pseudomonadati</taxon>
        <taxon>Planctomycetota</taxon>
        <taxon>Planctomycetia</taxon>
        <taxon>Pirellulales</taxon>
        <taxon>Pirellulaceae</taxon>
        <taxon>Novipirellula</taxon>
    </lineage>
</organism>
<keyword evidence="2 9" id="KW-0813">Transport</keyword>
<evidence type="ECO:0000256" key="6">
    <source>
        <dbReference type="ARBA" id="ARBA00023065"/>
    </source>
</evidence>
<dbReference type="EMBL" id="SJPT01000002">
    <property type="protein sequence ID" value="TWU25133.1"/>
    <property type="molecule type" value="Genomic_DNA"/>
</dbReference>